<dbReference type="InParanoid" id="H1XSN8"/>
<dbReference type="KEGG" id="caby:Cabys_1849"/>
<dbReference type="PaxDb" id="880073-Calab_2979"/>
<dbReference type="RefSeq" id="WP_006929943.1">
    <property type="nucleotide sequence ID" value="NZ_CM001402.1"/>
</dbReference>
<protein>
    <submittedName>
        <fullName evidence="2">Uncharacterized protein</fullName>
    </submittedName>
</protein>
<dbReference type="HOGENOM" id="CLU_197644_0_0_0"/>
<dbReference type="AlphaFoldDB" id="H1XSN8"/>
<name>H1XSN8_CALAY</name>
<organism evidence="2 3">
    <name type="scientific">Caldithrix abyssi DSM 13497</name>
    <dbReference type="NCBI Taxonomy" id="880073"/>
    <lineage>
        <taxon>Bacteria</taxon>
        <taxon>Pseudomonadati</taxon>
        <taxon>Calditrichota</taxon>
        <taxon>Calditrichia</taxon>
        <taxon>Calditrichales</taxon>
        <taxon>Calditrichaceae</taxon>
        <taxon>Caldithrix</taxon>
    </lineage>
</organism>
<reference evidence="2 3" key="1">
    <citation type="submission" date="2011-09" db="EMBL/GenBank/DDBJ databases">
        <title>The permanent draft genome of Caldithrix abyssi DSM 13497.</title>
        <authorList>
            <consortium name="US DOE Joint Genome Institute (JGI-PGF)"/>
            <person name="Lucas S."/>
            <person name="Han J."/>
            <person name="Lapidus A."/>
            <person name="Bruce D."/>
            <person name="Goodwin L."/>
            <person name="Pitluck S."/>
            <person name="Peters L."/>
            <person name="Kyrpides N."/>
            <person name="Mavromatis K."/>
            <person name="Ivanova N."/>
            <person name="Mikhailova N."/>
            <person name="Chertkov O."/>
            <person name="Detter J.C."/>
            <person name="Tapia R."/>
            <person name="Han C."/>
            <person name="Land M."/>
            <person name="Hauser L."/>
            <person name="Markowitz V."/>
            <person name="Cheng J.-F."/>
            <person name="Hugenholtz P."/>
            <person name="Woyke T."/>
            <person name="Wu D."/>
            <person name="Spring S."/>
            <person name="Brambilla E."/>
            <person name="Klenk H.-P."/>
            <person name="Eisen J.A."/>
        </authorList>
    </citation>
    <scope>NUCLEOTIDE SEQUENCE [LARGE SCALE GENOMIC DNA]</scope>
    <source>
        <strain evidence="2 3">DSM 13497</strain>
    </source>
</reference>
<accession>H1XSN8</accession>
<dbReference type="Proteomes" id="UP000183868">
    <property type="component" value="Chromosome"/>
</dbReference>
<gene>
    <name evidence="1" type="ORF">Cabys_1849</name>
    <name evidence="2" type="ORF">Calab_2979</name>
</gene>
<dbReference type="OrthoDB" id="2062758at2"/>
<proteinExistence type="predicted"/>
<evidence type="ECO:0000313" key="3">
    <source>
        <dbReference type="Proteomes" id="UP000004671"/>
    </source>
</evidence>
<dbReference type="Proteomes" id="UP000004671">
    <property type="component" value="Chromosome"/>
</dbReference>
<dbReference type="EMBL" id="CP018099">
    <property type="protein sequence ID" value="APF18598.1"/>
    <property type="molecule type" value="Genomic_DNA"/>
</dbReference>
<evidence type="ECO:0000313" key="2">
    <source>
        <dbReference type="EMBL" id="EHO42586.1"/>
    </source>
</evidence>
<evidence type="ECO:0000313" key="4">
    <source>
        <dbReference type="Proteomes" id="UP000183868"/>
    </source>
</evidence>
<keyword evidence="3" id="KW-1185">Reference proteome</keyword>
<reference evidence="1 4" key="2">
    <citation type="submission" date="2016-11" db="EMBL/GenBank/DDBJ databases">
        <title>Genomic analysis of Caldithrix abyssi and proposal of a novel bacterial phylum Caldithrichaeota.</title>
        <authorList>
            <person name="Kublanov I."/>
            <person name="Sigalova O."/>
            <person name="Gavrilov S."/>
            <person name="Lebedinsky A."/>
            <person name="Ivanova N."/>
            <person name="Daum C."/>
            <person name="Reddy T."/>
            <person name="Klenk H.P."/>
            <person name="Goker M."/>
            <person name="Reva O."/>
            <person name="Miroshnichenko M."/>
            <person name="Kyprides N."/>
            <person name="Woyke T."/>
            <person name="Gelfand M."/>
        </authorList>
    </citation>
    <scope>NUCLEOTIDE SEQUENCE [LARGE SCALE GENOMIC DNA]</scope>
    <source>
        <strain evidence="1 4">LF13</strain>
    </source>
</reference>
<dbReference type="STRING" id="880073.Cabys_1849"/>
<sequence length="71" mass="7969" precursor="true">MFKNLKWKKLLIFAFLGMAAGYAYYYFIGCAGNSCPITSNPYLMTGYGLGAGLVLGWDNKKTKKDDKEENK</sequence>
<evidence type="ECO:0000313" key="1">
    <source>
        <dbReference type="EMBL" id="APF18598.1"/>
    </source>
</evidence>
<dbReference type="EMBL" id="CM001402">
    <property type="protein sequence ID" value="EHO42586.1"/>
    <property type="molecule type" value="Genomic_DNA"/>
</dbReference>